<accession>A0ACC0HZM4</accession>
<proteinExistence type="predicted"/>
<comment type="caution">
    <text evidence="1">The sequence shown here is derived from an EMBL/GenBank/DDBJ whole genome shotgun (WGS) entry which is preliminary data.</text>
</comment>
<protein>
    <submittedName>
        <fullName evidence="1">UDP-glycosyltransferase 91B1</fullName>
    </submittedName>
</protein>
<evidence type="ECO:0000313" key="2">
    <source>
        <dbReference type="Proteomes" id="UP001060215"/>
    </source>
</evidence>
<evidence type="ECO:0000313" key="1">
    <source>
        <dbReference type="EMBL" id="KAI8018487.1"/>
    </source>
</evidence>
<sequence length="85" mass="9639">MEAFRLYEVLRMMDGFTGNNFGVSDLHRLAASAKGCDVLVVRSCFEFEPKWLQVLEEIHEKPIFPVGQLPTTAYDEGDDDNNKDA</sequence>
<dbReference type="EMBL" id="CM045759">
    <property type="protein sequence ID" value="KAI8018487.1"/>
    <property type="molecule type" value="Genomic_DNA"/>
</dbReference>
<dbReference type="Proteomes" id="UP001060215">
    <property type="component" value="Chromosome 2"/>
</dbReference>
<organism evidence="1 2">
    <name type="scientific">Camellia lanceoleosa</name>
    <dbReference type="NCBI Taxonomy" id="1840588"/>
    <lineage>
        <taxon>Eukaryota</taxon>
        <taxon>Viridiplantae</taxon>
        <taxon>Streptophyta</taxon>
        <taxon>Embryophyta</taxon>
        <taxon>Tracheophyta</taxon>
        <taxon>Spermatophyta</taxon>
        <taxon>Magnoliopsida</taxon>
        <taxon>eudicotyledons</taxon>
        <taxon>Gunneridae</taxon>
        <taxon>Pentapetalae</taxon>
        <taxon>asterids</taxon>
        <taxon>Ericales</taxon>
        <taxon>Theaceae</taxon>
        <taxon>Camellia</taxon>
    </lineage>
</organism>
<reference evidence="1 2" key="1">
    <citation type="journal article" date="2022" name="Plant J.">
        <title>Chromosome-level genome of Camellia lanceoleosa provides a valuable resource for understanding genome evolution and self-incompatibility.</title>
        <authorList>
            <person name="Gong W."/>
            <person name="Xiao S."/>
            <person name="Wang L."/>
            <person name="Liao Z."/>
            <person name="Chang Y."/>
            <person name="Mo W."/>
            <person name="Hu G."/>
            <person name="Li W."/>
            <person name="Zhao G."/>
            <person name="Zhu H."/>
            <person name="Hu X."/>
            <person name="Ji K."/>
            <person name="Xiang X."/>
            <person name="Song Q."/>
            <person name="Yuan D."/>
            <person name="Jin S."/>
            <person name="Zhang L."/>
        </authorList>
    </citation>
    <scope>NUCLEOTIDE SEQUENCE [LARGE SCALE GENOMIC DNA]</scope>
    <source>
        <strain evidence="1">SQ_2022a</strain>
    </source>
</reference>
<keyword evidence="2" id="KW-1185">Reference proteome</keyword>
<gene>
    <name evidence="1" type="ORF">LOK49_LG04G01670</name>
</gene>
<name>A0ACC0HZM4_9ERIC</name>